<dbReference type="Pfam" id="PF22187">
    <property type="entry name" value="DUF6946"/>
    <property type="match status" value="1"/>
</dbReference>
<evidence type="ECO:0000313" key="3">
    <source>
        <dbReference type="Proteomes" id="UP000680348"/>
    </source>
</evidence>
<protein>
    <recommendedName>
        <fullName evidence="1">DUF6946 domain-containing protein</fullName>
    </recommendedName>
</protein>
<gene>
    <name evidence="2" type="ORF">KEU06_21790</name>
</gene>
<reference evidence="2" key="1">
    <citation type="submission" date="2021-04" db="EMBL/GenBank/DDBJ databases">
        <title>Pseudaminobacter soli sp. nov., isolated from paddy soil contaminated by heavy metals.</title>
        <authorList>
            <person name="Zhang K."/>
        </authorList>
    </citation>
    <scope>NUCLEOTIDE SEQUENCE</scope>
    <source>
        <strain evidence="2">19-2017</strain>
    </source>
</reference>
<organism evidence="2 3">
    <name type="scientific">Pseudaminobacter soli</name>
    <name type="common">ex Zhang et al. 2022</name>
    <dbReference type="NCBI Taxonomy" id="2831468"/>
    <lineage>
        <taxon>Bacteria</taxon>
        <taxon>Pseudomonadati</taxon>
        <taxon>Pseudomonadota</taxon>
        <taxon>Alphaproteobacteria</taxon>
        <taxon>Hyphomicrobiales</taxon>
        <taxon>Phyllobacteriaceae</taxon>
        <taxon>Pseudaminobacter</taxon>
    </lineage>
</organism>
<dbReference type="InterPro" id="IPR054024">
    <property type="entry name" value="DUF6946"/>
</dbReference>
<dbReference type="EMBL" id="JAGWCR010000012">
    <property type="protein sequence ID" value="MBS3651249.1"/>
    <property type="molecule type" value="Genomic_DNA"/>
</dbReference>
<dbReference type="AlphaFoldDB" id="A0A942DZU5"/>
<evidence type="ECO:0000259" key="1">
    <source>
        <dbReference type="Pfam" id="PF22187"/>
    </source>
</evidence>
<accession>A0A942DZU5</accession>
<keyword evidence="3" id="KW-1185">Reference proteome</keyword>
<proteinExistence type="predicted"/>
<feature type="domain" description="DUF6946" evidence="1">
    <location>
        <begin position="9"/>
        <end position="168"/>
    </location>
</feature>
<evidence type="ECO:0000313" key="2">
    <source>
        <dbReference type="EMBL" id="MBS3651249.1"/>
    </source>
</evidence>
<comment type="caution">
    <text evidence="2">The sequence shown here is derived from an EMBL/GenBank/DDBJ whole genome shotgun (WGS) entry which is preliminary data.</text>
</comment>
<name>A0A942DZU5_9HYPH</name>
<sequence length="187" mass="20454">MITSAFGRIPELIAAFPEHQVPLEGGGRNSQSDLFALLGIGAETAAMTVEAKVSEPFGPTLAEWTSPLTDGRRVRLAQINGLLGLPSELPGCLRYQLLHRTAAAVLEASRFRASRAIMIVQSYSPQRLWFDDFAAFAQLFGILARHDHLFETRLPSGLPLHLGWITGNPQMLTKPARQERVKPAGEA</sequence>
<dbReference type="Proteomes" id="UP000680348">
    <property type="component" value="Unassembled WGS sequence"/>
</dbReference>